<dbReference type="CDD" id="cd17535">
    <property type="entry name" value="REC_NarL-like"/>
    <property type="match status" value="1"/>
</dbReference>
<dbReference type="InterPro" id="IPR011006">
    <property type="entry name" value="CheY-like_superfamily"/>
</dbReference>
<feature type="modified residue" description="4-aspartylphosphate" evidence="1">
    <location>
        <position position="54"/>
    </location>
</feature>
<name>U7D8U8_9BACT</name>
<feature type="domain" description="Response regulatory" evidence="2">
    <location>
        <begin position="3"/>
        <end position="121"/>
    </location>
</feature>
<dbReference type="Pfam" id="PF00072">
    <property type="entry name" value="Response_reg"/>
    <property type="match status" value="1"/>
</dbReference>
<dbReference type="InterPro" id="IPR051015">
    <property type="entry name" value="EvgA-like"/>
</dbReference>
<dbReference type="InterPro" id="IPR058245">
    <property type="entry name" value="NreC/VraR/RcsB-like_REC"/>
</dbReference>
<dbReference type="Gene3D" id="3.40.50.2300">
    <property type="match status" value="1"/>
</dbReference>
<organism evidence="3 4">
    <name type="scientific">Chitinivibrio alkaliphilus ACht1</name>
    <dbReference type="NCBI Taxonomy" id="1313304"/>
    <lineage>
        <taxon>Bacteria</taxon>
        <taxon>Pseudomonadati</taxon>
        <taxon>Fibrobacterota</taxon>
        <taxon>Chitinivibrionia</taxon>
        <taxon>Chitinivibrionales</taxon>
        <taxon>Chitinivibrionaceae</taxon>
        <taxon>Chitinivibrio</taxon>
    </lineage>
</organism>
<dbReference type="GO" id="GO:0000160">
    <property type="term" value="P:phosphorelay signal transduction system"/>
    <property type="evidence" value="ECO:0007669"/>
    <property type="project" value="InterPro"/>
</dbReference>
<dbReference type="AlphaFoldDB" id="U7D8U8"/>
<dbReference type="SUPFAM" id="SSF52172">
    <property type="entry name" value="CheY-like"/>
    <property type="match status" value="1"/>
</dbReference>
<reference evidence="3 4" key="1">
    <citation type="journal article" date="2013" name="Environ. Microbiol.">
        <title>Genome analysis of Chitinivibrio alkaliphilus gen. nov., sp. nov., a novel extremely haloalkaliphilic anaerobic chitinolytic bacterium from the candidate phylum Termite Group 3.</title>
        <authorList>
            <person name="Sorokin D.Y."/>
            <person name="Gumerov V.M."/>
            <person name="Rakitin A.L."/>
            <person name="Beletsky A.V."/>
            <person name="Damste J.S."/>
            <person name="Muyzer G."/>
            <person name="Mardanov A.V."/>
            <person name="Ravin N.V."/>
        </authorList>
    </citation>
    <scope>NUCLEOTIDE SEQUENCE [LARGE SCALE GENOMIC DNA]</scope>
    <source>
        <strain evidence="3 4">ACht1</strain>
    </source>
</reference>
<dbReference type="SMART" id="SM00448">
    <property type="entry name" value="REC"/>
    <property type="match status" value="1"/>
</dbReference>
<dbReference type="Proteomes" id="UP000017148">
    <property type="component" value="Unassembled WGS sequence"/>
</dbReference>
<dbReference type="STRING" id="1313304.CALK_1572"/>
<gene>
    <name evidence="3" type="ORF">CALK_1572</name>
</gene>
<evidence type="ECO:0000313" key="4">
    <source>
        <dbReference type="Proteomes" id="UP000017148"/>
    </source>
</evidence>
<accession>U7D8U8</accession>
<dbReference type="EMBL" id="ASJR01000012">
    <property type="protein sequence ID" value="ERP31527.1"/>
    <property type="molecule type" value="Genomic_DNA"/>
</dbReference>
<dbReference type="OrthoDB" id="9759232at2"/>
<sequence>MKSVLLIDDSSVQRTVLKSYFQKYFPSVAISFGTDGQSLVRLYEEHTPDLTVIDLHMPYISGDEAAMDLLSVYPDAQIIISSAADSPEDFDRISRAMLHGVAGYLIKPFGYREFIETIAEL</sequence>
<dbReference type="PANTHER" id="PTHR45566:SF2">
    <property type="entry name" value="NARL SUBFAMILY"/>
    <property type="match status" value="1"/>
</dbReference>
<keyword evidence="1" id="KW-0597">Phosphoprotein</keyword>
<dbReference type="PROSITE" id="PS50110">
    <property type="entry name" value="RESPONSE_REGULATORY"/>
    <property type="match status" value="1"/>
</dbReference>
<keyword evidence="4" id="KW-1185">Reference proteome</keyword>
<comment type="caution">
    <text evidence="3">The sequence shown here is derived from an EMBL/GenBank/DDBJ whole genome shotgun (WGS) entry which is preliminary data.</text>
</comment>
<dbReference type="InterPro" id="IPR001789">
    <property type="entry name" value="Sig_transdc_resp-reg_receiver"/>
</dbReference>
<evidence type="ECO:0000256" key="1">
    <source>
        <dbReference type="PROSITE-ProRule" id="PRU00169"/>
    </source>
</evidence>
<dbReference type="eggNOG" id="COG2197">
    <property type="taxonomic scope" value="Bacteria"/>
</dbReference>
<protein>
    <submittedName>
        <fullName evidence="3">Chemotaxis protein CheY</fullName>
    </submittedName>
</protein>
<proteinExistence type="predicted"/>
<evidence type="ECO:0000259" key="2">
    <source>
        <dbReference type="PROSITE" id="PS50110"/>
    </source>
</evidence>
<evidence type="ECO:0000313" key="3">
    <source>
        <dbReference type="EMBL" id="ERP31527.1"/>
    </source>
</evidence>
<dbReference type="RefSeq" id="WP_022637025.1">
    <property type="nucleotide sequence ID" value="NZ_ASJR01000012.1"/>
</dbReference>
<dbReference type="PANTHER" id="PTHR45566">
    <property type="entry name" value="HTH-TYPE TRANSCRIPTIONAL REGULATOR YHJB-RELATED"/>
    <property type="match status" value="1"/>
</dbReference>